<protein>
    <submittedName>
        <fullName evidence="1">Uncharacterized protein</fullName>
    </submittedName>
</protein>
<evidence type="ECO:0000313" key="2">
    <source>
        <dbReference type="Proteomes" id="UP000785679"/>
    </source>
</evidence>
<accession>A0A8J8P554</accession>
<reference evidence="1" key="1">
    <citation type="submission" date="2019-06" db="EMBL/GenBank/DDBJ databases">
        <authorList>
            <person name="Zheng W."/>
        </authorList>
    </citation>
    <scope>NUCLEOTIDE SEQUENCE</scope>
    <source>
        <strain evidence="1">QDHG01</strain>
    </source>
</reference>
<keyword evidence="2" id="KW-1185">Reference proteome</keyword>
<organism evidence="1 2">
    <name type="scientific">Halteria grandinella</name>
    <dbReference type="NCBI Taxonomy" id="5974"/>
    <lineage>
        <taxon>Eukaryota</taxon>
        <taxon>Sar</taxon>
        <taxon>Alveolata</taxon>
        <taxon>Ciliophora</taxon>
        <taxon>Intramacronucleata</taxon>
        <taxon>Spirotrichea</taxon>
        <taxon>Stichotrichia</taxon>
        <taxon>Sporadotrichida</taxon>
        <taxon>Halteriidae</taxon>
        <taxon>Halteria</taxon>
    </lineage>
</organism>
<dbReference type="EMBL" id="RRYP01001563">
    <property type="protein sequence ID" value="TNV85766.1"/>
    <property type="molecule type" value="Genomic_DNA"/>
</dbReference>
<name>A0A8J8P554_HALGN</name>
<gene>
    <name evidence="1" type="ORF">FGO68_gene2661</name>
</gene>
<sequence>MKCFDVHKYHLPSLEQQMQLRLEGKMDNVSAQRSFREVRLFIKLLRLELRICAKDSWNVGGVRKSLQKVHRQIFEYVQSEDYEDAPIEQFKGSSGAFLKGLWHFNKDMLMQNLLYLTGRFYHLRLEELKGKRIKILGKARKYYLKSFSSSLIKFVDQKLMKKAIKKLMQFPLHQNVDKLALPLILSKYYVKHRTVMVILELCNEDRRIHEHLLNFVIAQVNYHSI</sequence>
<comment type="caution">
    <text evidence="1">The sequence shown here is derived from an EMBL/GenBank/DDBJ whole genome shotgun (WGS) entry which is preliminary data.</text>
</comment>
<dbReference type="Proteomes" id="UP000785679">
    <property type="component" value="Unassembled WGS sequence"/>
</dbReference>
<proteinExistence type="predicted"/>
<dbReference type="AlphaFoldDB" id="A0A8J8P554"/>
<evidence type="ECO:0000313" key="1">
    <source>
        <dbReference type="EMBL" id="TNV85766.1"/>
    </source>
</evidence>